<keyword evidence="3" id="KW-1185">Reference proteome</keyword>
<reference evidence="3" key="1">
    <citation type="submission" date="2019-06" db="EMBL/GenBank/DDBJ databases">
        <title>The complete genome of Emcibacter congregatus ZYLT.</title>
        <authorList>
            <person name="Zhao Z."/>
        </authorList>
    </citation>
    <scope>NUCLEOTIDE SEQUENCE [LARGE SCALE GENOMIC DNA]</scope>
    <source>
        <strain evidence="3">MCCC 1A06723</strain>
    </source>
</reference>
<sequence>MIKLSMTTALWLGLATTSLAADLPSSHDDRLFLNAATLTDLQPLQFKFHKGQLQLGENSRETLKQWADQIKQYSFPVHIYSYAATPQHLRDMTENRAKHESVRVAFNRGLIVRSLLEQAGIDGQRIRLHAIGSGKLHSGEELKITIRRD</sequence>
<evidence type="ECO:0000313" key="2">
    <source>
        <dbReference type="EMBL" id="TPD59504.1"/>
    </source>
</evidence>
<dbReference type="InterPro" id="IPR036737">
    <property type="entry name" value="OmpA-like_sf"/>
</dbReference>
<dbReference type="SUPFAM" id="SSF103088">
    <property type="entry name" value="OmpA-like"/>
    <property type="match status" value="1"/>
</dbReference>
<feature type="chain" id="PRO_5021425410" description="OmpA-like domain-containing protein" evidence="1">
    <location>
        <begin position="21"/>
        <end position="149"/>
    </location>
</feature>
<dbReference type="RefSeq" id="WP_139941167.1">
    <property type="nucleotide sequence ID" value="NZ_JBHSYP010000006.1"/>
</dbReference>
<organism evidence="2 3">
    <name type="scientific">Emcibacter nanhaiensis</name>
    <dbReference type="NCBI Taxonomy" id="1505037"/>
    <lineage>
        <taxon>Bacteria</taxon>
        <taxon>Pseudomonadati</taxon>
        <taxon>Pseudomonadota</taxon>
        <taxon>Alphaproteobacteria</taxon>
        <taxon>Emcibacterales</taxon>
        <taxon>Emcibacteraceae</taxon>
        <taxon>Emcibacter</taxon>
    </lineage>
</organism>
<feature type="signal peptide" evidence="1">
    <location>
        <begin position="1"/>
        <end position="20"/>
    </location>
</feature>
<dbReference type="AlphaFoldDB" id="A0A501PHU0"/>
<evidence type="ECO:0000313" key="3">
    <source>
        <dbReference type="Proteomes" id="UP000319148"/>
    </source>
</evidence>
<keyword evidence="1" id="KW-0732">Signal</keyword>
<dbReference type="OrthoDB" id="9857076at2"/>
<evidence type="ECO:0008006" key="4">
    <source>
        <dbReference type="Google" id="ProtNLM"/>
    </source>
</evidence>
<evidence type="ECO:0000256" key="1">
    <source>
        <dbReference type="SAM" id="SignalP"/>
    </source>
</evidence>
<name>A0A501PHU0_9PROT</name>
<comment type="caution">
    <text evidence="2">The sequence shown here is derived from an EMBL/GenBank/DDBJ whole genome shotgun (WGS) entry which is preliminary data.</text>
</comment>
<dbReference type="EMBL" id="VFIY01000014">
    <property type="protein sequence ID" value="TPD59504.1"/>
    <property type="molecule type" value="Genomic_DNA"/>
</dbReference>
<dbReference type="Proteomes" id="UP000319148">
    <property type="component" value="Unassembled WGS sequence"/>
</dbReference>
<accession>A0A501PHU0</accession>
<protein>
    <recommendedName>
        <fullName evidence="4">OmpA-like domain-containing protein</fullName>
    </recommendedName>
</protein>
<proteinExistence type="predicted"/>
<gene>
    <name evidence="2" type="ORF">FIV46_12000</name>
</gene>